<reference evidence="3" key="1">
    <citation type="journal article" date="2020" name="Mol. Plant Microbe">
        <title>Rhizobial microsymbionts of the narrowly endemic Oxytropis species growing in Kamchatka are characterized by significant genetic diversity and possess a set of genes that are associated with T3SS and T6SS secretion systems and can affect the development of symbiosis.</title>
        <authorList>
            <person name="Safronova V."/>
            <person name="Guro P."/>
            <person name="Sazanova A."/>
            <person name="Kuznetsova I."/>
            <person name="Belimov A."/>
            <person name="Yakubov V."/>
            <person name="Chirak E."/>
            <person name="Afonin A."/>
            <person name="Gogolev Y."/>
            <person name="Andronov E."/>
            <person name="Tikhonovich I."/>
        </authorList>
    </citation>
    <scope>NUCLEOTIDE SEQUENCE [LARGE SCALE GENOMIC DNA]</scope>
    <source>
        <strain evidence="3">581</strain>
    </source>
</reference>
<sequence length="85" mass="9590">MPYALFCDDAKLSKSYPTEADVWKLATESGLVTDVEAKNSKPTPRRVLDNDYEIRPCQAEPGECPEKNERDAQAEKDFQLALKGR</sequence>
<dbReference type="KEGG" id="trb:HB776_04145"/>
<accession>A0A7G6U8F7</accession>
<evidence type="ECO:0000256" key="1">
    <source>
        <dbReference type="SAM" id="MobiDB-lite"/>
    </source>
</evidence>
<dbReference type="Proteomes" id="UP000515291">
    <property type="component" value="Chromosome"/>
</dbReference>
<evidence type="ECO:0000313" key="3">
    <source>
        <dbReference type="Proteomes" id="UP000515291"/>
    </source>
</evidence>
<evidence type="ECO:0000313" key="2">
    <source>
        <dbReference type="EMBL" id="QND75289.1"/>
    </source>
</evidence>
<protein>
    <submittedName>
        <fullName evidence="2">Uncharacterized protein</fullName>
    </submittedName>
</protein>
<name>A0A7G6U8F7_9BRAD</name>
<feature type="compositionally biased region" description="Basic and acidic residues" evidence="1">
    <location>
        <begin position="64"/>
        <end position="78"/>
    </location>
</feature>
<dbReference type="EMBL" id="CP050292">
    <property type="protein sequence ID" value="QND75289.1"/>
    <property type="molecule type" value="Genomic_DNA"/>
</dbReference>
<dbReference type="AlphaFoldDB" id="A0A7G6U8F7"/>
<gene>
    <name evidence="2" type="ORF">HB776_04145</name>
</gene>
<feature type="region of interest" description="Disordered" evidence="1">
    <location>
        <begin position="41"/>
        <end position="85"/>
    </location>
</feature>
<dbReference type="RefSeq" id="WP_184519380.1">
    <property type="nucleotide sequence ID" value="NZ_CP050292.1"/>
</dbReference>
<organism evidence="2 3">
    <name type="scientific">Tardiphaga robiniae</name>
    <dbReference type="NCBI Taxonomy" id="943830"/>
    <lineage>
        <taxon>Bacteria</taxon>
        <taxon>Pseudomonadati</taxon>
        <taxon>Pseudomonadota</taxon>
        <taxon>Alphaproteobacteria</taxon>
        <taxon>Hyphomicrobiales</taxon>
        <taxon>Nitrobacteraceae</taxon>
        <taxon>Tardiphaga</taxon>
    </lineage>
</organism>
<proteinExistence type="predicted"/>